<gene>
    <name evidence="2" type="ORF">B9479_008366</name>
</gene>
<evidence type="ECO:0000313" key="2">
    <source>
        <dbReference type="EMBL" id="TYJ51083.1"/>
    </source>
</evidence>
<organism evidence="2 3">
    <name type="scientific">Cryptococcus floricola</name>
    <dbReference type="NCBI Taxonomy" id="2591691"/>
    <lineage>
        <taxon>Eukaryota</taxon>
        <taxon>Fungi</taxon>
        <taxon>Dikarya</taxon>
        <taxon>Basidiomycota</taxon>
        <taxon>Agaricomycotina</taxon>
        <taxon>Tremellomycetes</taxon>
        <taxon>Tremellales</taxon>
        <taxon>Cryptococcaceae</taxon>
        <taxon>Cryptococcus</taxon>
    </lineage>
</organism>
<dbReference type="Proteomes" id="UP000322245">
    <property type="component" value="Unassembled WGS sequence"/>
</dbReference>
<comment type="caution">
    <text evidence="2">The sequence shown here is derived from an EMBL/GenBank/DDBJ whole genome shotgun (WGS) entry which is preliminary data.</text>
</comment>
<proteinExistence type="predicted"/>
<accession>A0A5D3AM49</accession>
<feature type="region of interest" description="Disordered" evidence="1">
    <location>
        <begin position="1"/>
        <end position="78"/>
    </location>
</feature>
<evidence type="ECO:0000313" key="3">
    <source>
        <dbReference type="Proteomes" id="UP000322245"/>
    </source>
</evidence>
<dbReference type="AlphaFoldDB" id="A0A5D3AM49"/>
<reference evidence="2 3" key="1">
    <citation type="submission" date="2017-05" db="EMBL/GenBank/DDBJ databases">
        <title>The Genome Sequence of Tsuchiyaea wingfieldii DSM 27421.</title>
        <authorList>
            <person name="Cuomo C."/>
            <person name="Passer A."/>
            <person name="Billmyre B."/>
            <person name="Heitman J."/>
        </authorList>
    </citation>
    <scope>NUCLEOTIDE SEQUENCE [LARGE SCALE GENOMIC DNA]</scope>
    <source>
        <strain evidence="2 3">DSM 27421</strain>
    </source>
</reference>
<keyword evidence="3" id="KW-1185">Reference proteome</keyword>
<dbReference type="EMBL" id="NIDF01000525">
    <property type="protein sequence ID" value="TYJ51083.1"/>
    <property type="molecule type" value="Genomic_DNA"/>
</dbReference>
<evidence type="ECO:0000256" key="1">
    <source>
        <dbReference type="SAM" id="MobiDB-lite"/>
    </source>
</evidence>
<feature type="non-terminal residue" evidence="2">
    <location>
        <position position="78"/>
    </location>
</feature>
<feature type="compositionally biased region" description="Basic and acidic residues" evidence="1">
    <location>
        <begin position="61"/>
        <end position="78"/>
    </location>
</feature>
<protein>
    <submittedName>
        <fullName evidence="2">Uncharacterized protein</fullName>
    </submittedName>
</protein>
<sequence length="78" mass="8774">MVKTHSETPQPNDQSRDDHTDTVTVPSAPSGDSSRYTGGDLSVDASSAQSRGPSREAYATRFDEYSREHFPWRDEEKR</sequence>
<name>A0A5D3AM49_9TREE</name>
<feature type="compositionally biased region" description="Polar residues" evidence="1">
    <location>
        <begin position="22"/>
        <end position="36"/>
    </location>
</feature>